<evidence type="ECO:0000313" key="7">
    <source>
        <dbReference type="EMBL" id="WHX11685.1"/>
    </source>
</evidence>
<dbReference type="eggNOG" id="COG1470">
    <property type="taxonomic scope" value="Bacteria"/>
</dbReference>
<dbReference type="KEGG" id="bdo:EL88_06815"/>
<dbReference type="Proteomes" id="UP001055104">
    <property type="component" value="Unassembled WGS sequence"/>
</dbReference>
<dbReference type="Proteomes" id="UP000481700">
    <property type="component" value="Unassembled WGS sequence"/>
</dbReference>
<evidence type="ECO:0000313" key="5">
    <source>
        <dbReference type="EMBL" id="KAA5400171.1"/>
    </source>
</evidence>
<dbReference type="EMBL" id="VVYY01000002">
    <property type="protein sequence ID" value="KAA5400171.1"/>
    <property type="molecule type" value="Genomic_DNA"/>
</dbReference>
<proteinExistence type="predicted"/>
<dbReference type="EMBL" id="VVZE01000001">
    <property type="protein sequence ID" value="KAA5388191.1"/>
    <property type="molecule type" value="Genomic_DNA"/>
</dbReference>
<evidence type="ECO:0000256" key="1">
    <source>
        <dbReference type="SAM" id="SignalP"/>
    </source>
</evidence>
<dbReference type="AlphaFoldDB" id="A0A076IS09"/>
<dbReference type="EMBL" id="VVZV01000001">
    <property type="protein sequence ID" value="KAA5325134.1"/>
    <property type="molecule type" value="Genomic_DNA"/>
</dbReference>
<dbReference type="RefSeq" id="WP_007852494.1">
    <property type="nucleotide sequence ID" value="NZ_BQOA01000001.1"/>
</dbReference>
<dbReference type="Pfam" id="PF15418">
    <property type="entry name" value="DUF4625"/>
    <property type="match status" value="1"/>
</dbReference>
<evidence type="ECO:0000313" key="4">
    <source>
        <dbReference type="EMBL" id="KAA5388191.1"/>
    </source>
</evidence>
<protein>
    <submittedName>
        <fullName evidence="6">DUF4625 domain-containing protein</fullName>
    </submittedName>
</protein>
<dbReference type="InterPro" id="IPR027829">
    <property type="entry name" value="DUF4625"/>
</dbReference>
<evidence type="ECO:0000313" key="6">
    <source>
        <dbReference type="EMBL" id="KAA5408016.1"/>
    </source>
</evidence>
<dbReference type="EMBL" id="CP126056">
    <property type="protein sequence ID" value="WHX11685.1"/>
    <property type="molecule type" value="Genomic_DNA"/>
</dbReference>
<sequence>MKTKFYFLVISLLAICSVCLPACDNDEKGDVTKPVIDLIEPEEGAVLKIGNEKGVHFEMNLSDDVMLKSYKINIHNNFDHHGHDSRAAGQKNIAFTFDKVYDVSGLKNTKVHHHDIVIPADAAPGDYHLMVWCTDAAGNQTEMARNIVLSADGGTETEHDHDHE</sequence>
<evidence type="ECO:0000313" key="10">
    <source>
        <dbReference type="Proteomes" id="UP000481700"/>
    </source>
</evidence>
<dbReference type="Proteomes" id="UP000441162">
    <property type="component" value="Unassembled WGS sequence"/>
</dbReference>
<evidence type="ECO:0000313" key="2">
    <source>
        <dbReference type="EMBL" id="GKH82270.1"/>
    </source>
</evidence>
<keyword evidence="1" id="KW-0732">Signal</keyword>
<feature type="chain" id="PRO_5014216539" evidence="1">
    <location>
        <begin position="23"/>
        <end position="164"/>
    </location>
</feature>
<accession>A0A076IS09</accession>
<reference evidence="8 9" key="1">
    <citation type="journal article" date="2019" name="Nat. Med.">
        <title>A library of human gut bacterial isolates paired with longitudinal multiomics data enables mechanistic microbiome research.</title>
        <authorList>
            <person name="Poyet M."/>
            <person name="Groussin M."/>
            <person name="Gibbons S.M."/>
            <person name="Avila-Pacheco J."/>
            <person name="Jiang X."/>
            <person name="Kearney S.M."/>
            <person name="Perrotta A.R."/>
            <person name="Berdy B."/>
            <person name="Zhao S."/>
            <person name="Lieberman T.D."/>
            <person name="Swanson P.K."/>
            <person name="Smith M."/>
            <person name="Roesemann S."/>
            <person name="Alexander J.E."/>
            <person name="Rich S.A."/>
            <person name="Livny J."/>
            <person name="Vlamakis H."/>
            <person name="Clish C."/>
            <person name="Bullock K."/>
            <person name="Deik A."/>
            <person name="Scott J."/>
            <person name="Pierce K.A."/>
            <person name="Xavier R.J."/>
            <person name="Alm E.J."/>
        </authorList>
    </citation>
    <scope>NUCLEOTIDE SEQUENCE [LARGE SCALE GENOMIC DNA]</scope>
    <source>
        <strain evidence="5 9">BIOML-A1</strain>
        <strain evidence="3 10">BIOML-A25</strain>
        <strain evidence="6 8">BIOML-A4</strain>
        <strain evidence="4">BIOML-A8</strain>
    </source>
</reference>
<dbReference type="EMBL" id="VVZA01000001">
    <property type="protein sequence ID" value="KAA5408016.1"/>
    <property type="molecule type" value="Genomic_DNA"/>
</dbReference>
<dbReference type="Proteomes" id="UP001177934">
    <property type="component" value="Chromosome"/>
</dbReference>
<gene>
    <name evidence="2" type="ORF">CE91St7_31540</name>
    <name evidence="4" type="ORF">F2Y44_00255</name>
    <name evidence="6" type="ORF">F2Y51_01070</name>
    <name evidence="5" type="ORF">F2Y58_02200</name>
    <name evidence="3" type="ORF">F2Z07_01905</name>
    <name evidence="7" type="ORF">QNN11_10870</name>
</gene>
<dbReference type="EMBL" id="BQOB01000001">
    <property type="protein sequence ID" value="GKH82270.1"/>
    <property type="molecule type" value="Genomic_DNA"/>
</dbReference>
<feature type="signal peptide" evidence="1">
    <location>
        <begin position="1"/>
        <end position="22"/>
    </location>
</feature>
<evidence type="ECO:0000313" key="9">
    <source>
        <dbReference type="Proteomes" id="UP000481616"/>
    </source>
</evidence>
<evidence type="ECO:0000313" key="8">
    <source>
        <dbReference type="Proteomes" id="UP000441162"/>
    </source>
</evidence>
<organism evidence="6 8">
    <name type="scientific">Phocaeicola dorei</name>
    <dbReference type="NCBI Taxonomy" id="357276"/>
    <lineage>
        <taxon>Bacteria</taxon>
        <taxon>Pseudomonadati</taxon>
        <taxon>Bacteroidota</taxon>
        <taxon>Bacteroidia</taxon>
        <taxon>Bacteroidales</taxon>
        <taxon>Bacteroidaceae</taxon>
        <taxon>Phocaeicola</taxon>
    </lineage>
</organism>
<evidence type="ECO:0000313" key="3">
    <source>
        <dbReference type="EMBL" id="KAA5325134.1"/>
    </source>
</evidence>
<dbReference type="Proteomes" id="UP000481616">
    <property type="component" value="Unassembled WGS sequence"/>
</dbReference>
<reference evidence="2" key="2">
    <citation type="submission" date="2022-01" db="EMBL/GenBank/DDBJ databases">
        <title>Novel bile acid biosynthetic pathways are enriched in the microbiome of centenarians.</title>
        <authorList>
            <person name="Sato Y."/>
            <person name="Atarashi K."/>
            <person name="Plichta R.D."/>
            <person name="Arai Y."/>
            <person name="Sasajima S."/>
            <person name="Kearney M.S."/>
            <person name="Suda W."/>
            <person name="Takeshita K."/>
            <person name="Sasaki T."/>
            <person name="Okamoto S."/>
            <person name="Skelly N.A."/>
            <person name="Okamura Y."/>
            <person name="Vlamakis H."/>
            <person name="Li Y."/>
            <person name="Tanoue T."/>
            <person name="Takei H."/>
            <person name="Nittono H."/>
            <person name="Narushima S."/>
            <person name="Irie J."/>
            <person name="Itoh H."/>
            <person name="Moriya K."/>
            <person name="Sugiura Y."/>
            <person name="Suematsu M."/>
            <person name="Moritoki N."/>
            <person name="Shibata S."/>
            <person name="Littman R.D."/>
            <person name="Fischbach A.M."/>
            <person name="Uwamino Y."/>
            <person name="Inoue T."/>
            <person name="Honda A."/>
            <person name="Hattori M."/>
            <person name="Murai T."/>
            <person name="Xavier J.R."/>
            <person name="Hirose N."/>
            <person name="Honda K."/>
        </authorList>
    </citation>
    <scope>NUCLEOTIDE SEQUENCE</scope>
    <source>
        <strain evidence="2">CE91-St7</strain>
    </source>
</reference>
<reference evidence="7" key="3">
    <citation type="journal article" date="2023" name="Nat. Commun.">
        <title>Identification of a novel Human Milk Oligosaccharides utilization cluster in the infant gut commensal Bacteroides dorei.</title>
        <authorList>
            <person name="Kijner S."/>
            <person name="Ennis D."/>
            <person name="Shmorak S."/>
            <person name="Florentin A."/>
            <person name="Yassour M."/>
        </authorList>
    </citation>
    <scope>NUCLEOTIDE SEQUENCE</scope>
    <source>
        <strain evidence="7">2</strain>
    </source>
</reference>
<name>A0A076IS09_9BACT</name>